<name>A0A927MJM0_9BACL</name>
<keyword evidence="4" id="KW-1185">Reference proteome</keyword>
<proteinExistence type="predicted"/>
<organism evidence="3 4">
    <name type="scientific">Sporosarcina limicola</name>
    <dbReference type="NCBI Taxonomy" id="34101"/>
    <lineage>
        <taxon>Bacteria</taxon>
        <taxon>Bacillati</taxon>
        <taxon>Bacillota</taxon>
        <taxon>Bacilli</taxon>
        <taxon>Bacillales</taxon>
        <taxon>Caryophanaceae</taxon>
        <taxon>Sporosarcina</taxon>
    </lineage>
</organism>
<evidence type="ECO:0000256" key="1">
    <source>
        <dbReference type="SAM" id="MobiDB-lite"/>
    </source>
</evidence>
<sequence length="206" mass="23149">MKKLLILMTTVLSLAACSGDKADETTKKDDKDKVVAPKTEEVAKKDDQVHEHSEPDEHSLCAFESCNMKVYMKDDEMGAFTAKAVTDDNKTLYFDDAGCLFNYQRDNEAVVLSEKYVRDYNSLEWVTMDDAKMVHADIKTPMGYGDVFFTDTSSQEKFTADHSDAVETSIKAIDAVAMERYMKKKEMSGHGEGDDKDKDKDGHDGH</sequence>
<dbReference type="RefSeq" id="WP_192599589.1">
    <property type="nucleotide sequence ID" value="NZ_JADBEL010000018.1"/>
</dbReference>
<keyword evidence="2" id="KW-0732">Signal</keyword>
<dbReference type="AlphaFoldDB" id="A0A927MJM0"/>
<accession>A0A927MJM0</accession>
<feature type="chain" id="PRO_5037003652" description="Lipoprotein" evidence="2">
    <location>
        <begin position="23"/>
        <end position="206"/>
    </location>
</feature>
<reference evidence="3" key="1">
    <citation type="submission" date="2020-10" db="EMBL/GenBank/DDBJ databases">
        <title>Genomic Encyclopedia of Type Strains, Phase IV (KMG-IV): sequencing the most valuable type-strain genomes for metagenomic binning, comparative biology and taxonomic classification.</title>
        <authorList>
            <person name="Goeker M."/>
        </authorList>
    </citation>
    <scope>NUCLEOTIDE SEQUENCE</scope>
    <source>
        <strain evidence="3">DSM 13886</strain>
    </source>
</reference>
<evidence type="ECO:0000256" key="2">
    <source>
        <dbReference type="SAM" id="SignalP"/>
    </source>
</evidence>
<protein>
    <recommendedName>
        <fullName evidence="5">Lipoprotein</fullName>
    </recommendedName>
</protein>
<dbReference type="Proteomes" id="UP000658225">
    <property type="component" value="Unassembled WGS sequence"/>
</dbReference>
<dbReference type="SUPFAM" id="SSF160387">
    <property type="entry name" value="NosL/MerB-like"/>
    <property type="match status" value="1"/>
</dbReference>
<comment type="caution">
    <text evidence="3">The sequence shown here is derived from an EMBL/GenBank/DDBJ whole genome shotgun (WGS) entry which is preliminary data.</text>
</comment>
<dbReference type="PROSITE" id="PS51257">
    <property type="entry name" value="PROKAR_LIPOPROTEIN"/>
    <property type="match status" value="1"/>
</dbReference>
<evidence type="ECO:0000313" key="3">
    <source>
        <dbReference type="EMBL" id="MBE1555905.1"/>
    </source>
</evidence>
<evidence type="ECO:0000313" key="4">
    <source>
        <dbReference type="Proteomes" id="UP000658225"/>
    </source>
</evidence>
<feature type="signal peptide" evidence="2">
    <location>
        <begin position="1"/>
        <end position="22"/>
    </location>
</feature>
<feature type="compositionally biased region" description="Basic and acidic residues" evidence="1">
    <location>
        <begin position="20"/>
        <end position="56"/>
    </location>
</feature>
<dbReference type="EMBL" id="JADBEL010000018">
    <property type="protein sequence ID" value="MBE1555905.1"/>
    <property type="molecule type" value="Genomic_DNA"/>
</dbReference>
<feature type="region of interest" description="Disordered" evidence="1">
    <location>
        <begin position="19"/>
        <end position="56"/>
    </location>
</feature>
<gene>
    <name evidence="3" type="ORF">H4683_003025</name>
</gene>
<feature type="region of interest" description="Disordered" evidence="1">
    <location>
        <begin position="184"/>
        <end position="206"/>
    </location>
</feature>
<evidence type="ECO:0008006" key="5">
    <source>
        <dbReference type="Google" id="ProtNLM"/>
    </source>
</evidence>